<evidence type="ECO:0000256" key="1">
    <source>
        <dbReference type="SAM" id="MobiDB-lite"/>
    </source>
</evidence>
<dbReference type="EMBL" id="PGOL01000081">
    <property type="protein sequence ID" value="PKI77673.1"/>
    <property type="molecule type" value="Genomic_DNA"/>
</dbReference>
<organism evidence="2 3">
    <name type="scientific">Punica granatum</name>
    <name type="common">Pomegranate</name>
    <dbReference type="NCBI Taxonomy" id="22663"/>
    <lineage>
        <taxon>Eukaryota</taxon>
        <taxon>Viridiplantae</taxon>
        <taxon>Streptophyta</taxon>
        <taxon>Embryophyta</taxon>
        <taxon>Tracheophyta</taxon>
        <taxon>Spermatophyta</taxon>
        <taxon>Magnoliopsida</taxon>
        <taxon>eudicotyledons</taxon>
        <taxon>Gunneridae</taxon>
        <taxon>Pentapetalae</taxon>
        <taxon>rosids</taxon>
        <taxon>malvids</taxon>
        <taxon>Myrtales</taxon>
        <taxon>Lythraceae</taxon>
        <taxon>Punica</taxon>
    </lineage>
</organism>
<feature type="compositionally biased region" description="Basic and acidic residues" evidence="1">
    <location>
        <begin position="206"/>
        <end position="215"/>
    </location>
</feature>
<feature type="region of interest" description="Disordered" evidence="1">
    <location>
        <begin position="178"/>
        <end position="215"/>
    </location>
</feature>
<sequence>MPLSPKIKVPDFQKYDGTSNPRHHLLHYRGKMLQYWEYEQFVVAIFQESLSGPTLNWMLKGAYYSHFMGHKATFFEMIIAGKQVDLGIKLGRIECLDKKKEGESSRKTTAMTSSVDGKKGRKIAPVALAPNFNPTTQNQNLRCEYRQGALGHTTDNCWKLREKIQDMIEKNQISFNAVKPPNVQANSLPDRDSTSDPTVNIIGAHPLREDKTEEE</sequence>
<accession>A0A2I0LAF6</accession>
<dbReference type="Proteomes" id="UP000233551">
    <property type="component" value="Unassembled WGS sequence"/>
</dbReference>
<protein>
    <recommendedName>
        <fullName evidence="4">Retrotransposon gag domain-containing protein</fullName>
    </recommendedName>
</protein>
<proteinExistence type="predicted"/>
<evidence type="ECO:0000313" key="3">
    <source>
        <dbReference type="Proteomes" id="UP000233551"/>
    </source>
</evidence>
<keyword evidence="3" id="KW-1185">Reference proteome</keyword>
<comment type="caution">
    <text evidence="2">The sequence shown here is derived from an EMBL/GenBank/DDBJ whole genome shotgun (WGS) entry which is preliminary data.</text>
</comment>
<gene>
    <name evidence="2" type="ORF">CRG98_001903</name>
</gene>
<evidence type="ECO:0008006" key="4">
    <source>
        <dbReference type="Google" id="ProtNLM"/>
    </source>
</evidence>
<name>A0A2I0LAF6_PUNGR</name>
<evidence type="ECO:0000313" key="2">
    <source>
        <dbReference type="EMBL" id="PKI77673.1"/>
    </source>
</evidence>
<reference evidence="2 3" key="1">
    <citation type="submission" date="2017-11" db="EMBL/GenBank/DDBJ databases">
        <title>De-novo sequencing of pomegranate (Punica granatum L.) genome.</title>
        <authorList>
            <person name="Akparov Z."/>
            <person name="Amiraslanov A."/>
            <person name="Hajiyeva S."/>
            <person name="Abbasov M."/>
            <person name="Kaur K."/>
            <person name="Hamwieh A."/>
            <person name="Solovyev V."/>
            <person name="Salamov A."/>
            <person name="Braich B."/>
            <person name="Kosarev P."/>
            <person name="Mahmoud A."/>
            <person name="Hajiyev E."/>
            <person name="Babayeva S."/>
            <person name="Izzatullayeva V."/>
            <person name="Mammadov A."/>
            <person name="Mammadov A."/>
            <person name="Sharifova S."/>
            <person name="Ojaghi J."/>
            <person name="Eynullazada K."/>
            <person name="Bayramov B."/>
            <person name="Abdulazimova A."/>
            <person name="Shahmuradov I."/>
        </authorList>
    </citation>
    <scope>NUCLEOTIDE SEQUENCE [LARGE SCALE GENOMIC DNA]</scope>
    <source>
        <strain evidence="3">cv. AG2017</strain>
        <tissue evidence="2">Leaf</tissue>
    </source>
</reference>
<dbReference type="AlphaFoldDB" id="A0A2I0LAF6"/>